<evidence type="ECO:0000313" key="3">
    <source>
        <dbReference type="Proteomes" id="UP000029723"/>
    </source>
</evidence>
<dbReference type="Gene3D" id="2.40.160.20">
    <property type="match status" value="1"/>
</dbReference>
<dbReference type="RefSeq" id="WP_036928348.1">
    <property type="nucleotide sequence ID" value="NZ_JRPQ01000141.1"/>
</dbReference>
<dbReference type="OrthoDB" id="627554at2"/>
<dbReference type="InterPro" id="IPR018550">
    <property type="entry name" value="Lipid-A_deacylase-rel"/>
</dbReference>
<gene>
    <name evidence="2" type="ORF">HMPREF9304_09705</name>
</gene>
<evidence type="ECO:0008006" key="4">
    <source>
        <dbReference type="Google" id="ProtNLM"/>
    </source>
</evidence>
<evidence type="ECO:0000256" key="1">
    <source>
        <dbReference type="SAM" id="SignalP"/>
    </source>
</evidence>
<feature type="signal peptide" evidence="1">
    <location>
        <begin position="1"/>
        <end position="28"/>
    </location>
</feature>
<accession>A0A098YQR7</accession>
<dbReference type="Proteomes" id="UP000029723">
    <property type="component" value="Unassembled WGS sequence"/>
</dbReference>
<sequence length="409" mass="46373">MMSWHFTAQTKQCLALFVLMFSFVDVSANQIDTLQEKSKVIHRIELDVVPSTILHTNAFLKGDNIEKRTMNHAFTTQLKYAFQPPATSQQAQMYKGVYQGIGVAYHNFNPQLGNPLSVFIFQGAKVKQLTNALSLNYEWNFGLTAGWHPYHETDNPENRVIGSKITAYLNADLYLKWQLSKQFDLNTGLSLSHFSNGNTTIPNGGLNIAGGRISLAYYIHRPTEETAILIPRPTFQRHITYDFMLYGAWRKKGLMLGDKTVALPKTYQVGGFSFTPLYHLNPWLNVGISLDGVYDSSANLYIEDYIVEAGQPANDFEHLAQPTFTKQIALGLSGRAEFVMPYFTIQAGIGRNTIYAKGELNGWYQVLALKTNITNRLFLNIGYSLYNFQTPNHLMLGLGYHFQKKKRQH</sequence>
<comment type="caution">
    <text evidence="2">The sequence shown here is derived from an EMBL/GenBank/DDBJ whole genome shotgun (WGS) entry which is preliminary data.</text>
</comment>
<dbReference type="Pfam" id="PF09411">
    <property type="entry name" value="PagL"/>
    <property type="match status" value="1"/>
</dbReference>
<keyword evidence="1" id="KW-0732">Signal</keyword>
<dbReference type="AlphaFoldDB" id="A0A098YQR7"/>
<proteinExistence type="predicted"/>
<reference evidence="2 3" key="1">
    <citation type="submission" date="2014-07" db="EMBL/GenBank/DDBJ databases">
        <authorList>
            <person name="McCorrison J."/>
            <person name="Sanka R."/>
            <person name="Torralba M."/>
            <person name="Gillis M."/>
            <person name="Haft D.H."/>
            <person name="Methe B."/>
            <person name="Sutton G."/>
            <person name="Nelson K.E."/>
        </authorList>
    </citation>
    <scope>NUCLEOTIDE SEQUENCE [LARGE SCALE GENOMIC DNA]</scope>
    <source>
        <strain evidence="2 3">S9-PR14</strain>
    </source>
</reference>
<protein>
    <recommendedName>
        <fullName evidence="4">Lipid A 3-O-deacylase</fullName>
    </recommendedName>
</protein>
<evidence type="ECO:0000313" key="2">
    <source>
        <dbReference type="EMBL" id="KGI21597.1"/>
    </source>
</evidence>
<dbReference type="EMBL" id="JRPQ01000141">
    <property type="protein sequence ID" value="KGI21597.1"/>
    <property type="molecule type" value="Genomic_DNA"/>
</dbReference>
<organism evidence="2 3">
    <name type="scientific">Hoylesella timonensis S9-PR14</name>
    <dbReference type="NCBI Taxonomy" id="1401062"/>
    <lineage>
        <taxon>Bacteria</taxon>
        <taxon>Pseudomonadati</taxon>
        <taxon>Bacteroidota</taxon>
        <taxon>Bacteroidia</taxon>
        <taxon>Bacteroidales</taxon>
        <taxon>Prevotellaceae</taxon>
        <taxon>Hoylesella</taxon>
    </lineage>
</organism>
<name>A0A098YQR7_9BACT</name>
<feature type="chain" id="PRO_5001942652" description="Lipid A 3-O-deacylase" evidence="1">
    <location>
        <begin position="29"/>
        <end position="409"/>
    </location>
</feature>